<gene>
    <name evidence="1" type="ORF">BJ138DRAFT_1021562</name>
</gene>
<accession>A0ACB7ZQY1</accession>
<dbReference type="Proteomes" id="UP000790377">
    <property type="component" value="Unassembled WGS sequence"/>
</dbReference>
<dbReference type="EMBL" id="MU269578">
    <property type="protein sequence ID" value="KAH7902758.1"/>
    <property type="molecule type" value="Genomic_DNA"/>
</dbReference>
<comment type="caution">
    <text evidence="1">The sequence shown here is derived from an EMBL/GenBank/DDBJ whole genome shotgun (WGS) entry which is preliminary data.</text>
</comment>
<proteinExistence type="predicted"/>
<protein>
    <submittedName>
        <fullName evidence="1">Uncharacterized protein</fullName>
    </submittedName>
</protein>
<feature type="non-terminal residue" evidence="1">
    <location>
        <position position="292"/>
    </location>
</feature>
<evidence type="ECO:0000313" key="1">
    <source>
        <dbReference type="EMBL" id="KAH7902758.1"/>
    </source>
</evidence>
<keyword evidence="2" id="KW-1185">Reference proteome</keyword>
<organism evidence="1 2">
    <name type="scientific">Hygrophoropsis aurantiaca</name>
    <dbReference type="NCBI Taxonomy" id="72124"/>
    <lineage>
        <taxon>Eukaryota</taxon>
        <taxon>Fungi</taxon>
        <taxon>Dikarya</taxon>
        <taxon>Basidiomycota</taxon>
        <taxon>Agaricomycotina</taxon>
        <taxon>Agaricomycetes</taxon>
        <taxon>Agaricomycetidae</taxon>
        <taxon>Boletales</taxon>
        <taxon>Coniophorineae</taxon>
        <taxon>Hygrophoropsidaceae</taxon>
        <taxon>Hygrophoropsis</taxon>
    </lineage>
</organism>
<name>A0ACB7ZQY1_9AGAM</name>
<evidence type="ECO:0000313" key="2">
    <source>
        <dbReference type="Proteomes" id="UP000790377"/>
    </source>
</evidence>
<reference evidence="1" key="1">
    <citation type="journal article" date="2021" name="New Phytol.">
        <title>Evolutionary innovations through gain and loss of genes in the ectomycorrhizal Boletales.</title>
        <authorList>
            <person name="Wu G."/>
            <person name="Miyauchi S."/>
            <person name="Morin E."/>
            <person name="Kuo A."/>
            <person name="Drula E."/>
            <person name="Varga T."/>
            <person name="Kohler A."/>
            <person name="Feng B."/>
            <person name="Cao Y."/>
            <person name="Lipzen A."/>
            <person name="Daum C."/>
            <person name="Hundley H."/>
            <person name="Pangilinan J."/>
            <person name="Johnson J."/>
            <person name="Barry K."/>
            <person name="LaButti K."/>
            <person name="Ng V."/>
            <person name="Ahrendt S."/>
            <person name="Min B."/>
            <person name="Choi I.G."/>
            <person name="Park H."/>
            <person name="Plett J.M."/>
            <person name="Magnuson J."/>
            <person name="Spatafora J.W."/>
            <person name="Nagy L.G."/>
            <person name="Henrissat B."/>
            <person name="Grigoriev I.V."/>
            <person name="Yang Z.L."/>
            <person name="Xu J."/>
            <person name="Martin F.M."/>
        </authorList>
    </citation>
    <scope>NUCLEOTIDE SEQUENCE</scope>
    <source>
        <strain evidence="1">ATCC 28755</strain>
    </source>
</reference>
<sequence>MNQGRPSKQQVNINDRVNIGISDQDGPLTKRIKYSKAQKTSEEGLAPIFKVLADLGWTLSDFLYYTFRLQDEDGQKIHRSRQHAAYVSQYLKGRSTHGPGFLLDVWERSPDGVISENSEDYQHTEVHFADIKPVRAALTSYAAQTMKKRLVREAENAVKPSSGLHTHIKPSKSSPEMAQLQWTDIGSTTMSSVAESIKKYQPLTWEYVTAICARKPRQVATTVISSMNMSRNQQAQRLGMARGILDFASCVPYDVFVYNSRVASSVSYGAVYRGLQKLSDQEALVVRAHGRD</sequence>